<dbReference type="CDD" id="cd02194">
    <property type="entry name" value="ThiL"/>
    <property type="match status" value="1"/>
</dbReference>
<feature type="domain" description="PurM-like N-terminal" evidence="3">
    <location>
        <begin position="37"/>
        <end position="151"/>
    </location>
</feature>
<keyword evidence="2" id="KW-0547">Nucleotide-binding</keyword>
<feature type="binding site" evidence="2">
    <location>
        <begin position="132"/>
        <end position="133"/>
    </location>
    <ligand>
        <name>ATP</name>
        <dbReference type="ChEBI" id="CHEBI:30616"/>
    </ligand>
</feature>
<dbReference type="UniPathway" id="UPA00060">
    <property type="reaction ID" value="UER00142"/>
</dbReference>
<dbReference type="SUPFAM" id="SSF56042">
    <property type="entry name" value="PurM C-terminal domain-like"/>
    <property type="match status" value="1"/>
</dbReference>
<dbReference type="InterPro" id="IPR016188">
    <property type="entry name" value="PurM-like_N"/>
</dbReference>
<feature type="binding site" evidence="2">
    <location>
        <position position="133"/>
    </location>
    <ligand>
        <name>Mg(2+)</name>
        <dbReference type="ChEBI" id="CHEBI:18420"/>
        <label>1</label>
    </ligand>
</feature>
<dbReference type="GO" id="GO:0009030">
    <property type="term" value="F:thiamine-phosphate kinase activity"/>
    <property type="evidence" value="ECO:0007669"/>
    <property type="project" value="UniProtKB-UniRule"/>
</dbReference>
<dbReference type="HAMAP" id="MF_02128">
    <property type="entry name" value="TMP_kinase"/>
    <property type="match status" value="1"/>
</dbReference>
<dbReference type="PIRSF" id="PIRSF005303">
    <property type="entry name" value="Thiam_monoph_kin"/>
    <property type="match status" value="1"/>
</dbReference>
<protein>
    <recommendedName>
        <fullName evidence="2">Thiamine-monophosphate kinase</fullName>
        <shortName evidence="2">TMP kinase</shortName>
        <shortName evidence="2">Thiamine-phosphate kinase</shortName>
        <ecNumber evidence="2">2.7.4.16</ecNumber>
    </recommendedName>
</protein>
<feature type="binding site" evidence="2">
    <location>
        <position position="232"/>
    </location>
    <ligand>
        <name>ATP</name>
        <dbReference type="ChEBI" id="CHEBI:30616"/>
    </ligand>
</feature>
<dbReference type="Pfam" id="PF00586">
    <property type="entry name" value="AIRS"/>
    <property type="match status" value="1"/>
</dbReference>
<evidence type="ECO:0000313" key="6">
    <source>
        <dbReference type="Proteomes" id="UP000594688"/>
    </source>
</evidence>
<feature type="binding site" evidence="2">
    <location>
        <position position="56"/>
    </location>
    <ligand>
        <name>Mg(2+)</name>
        <dbReference type="ChEBI" id="CHEBI:18420"/>
        <label>1</label>
    </ligand>
</feature>
<evidence type="ECO:0000259" key="3">
    <source>
        <dbReference type="Pfam" id="PF00586"/>
    </source>
</evidence>
<feature type="binding site" evidence="2">
    <location>
        <position position="85"/>
    </location>
    <ligand>
        <name>Mg(2+)</name>
        <dbReference type="ChEBI" id="CHEBI:18420"/>
        <label>4</label>
    </ligand>
</feature>
<dbReference type="PANTHER" id="PTHR30270">
    <property type="entry name" value="THIAMINE-MONOPHOSPHATE KINASE"/>
    <property type="match status" value="1"/>
</dbReference>
<dbReference type="InterPro" id="IPR036676">
    <property type="entry name" value="PurM-like_C_sf"/>
</dbReference>
<keyword evidence="2" id="KW-0067">ATP-binding</keyword>
<feature type="binding site" evidence="2">
    <location>
        <position position="54"/>
    </location>
    <ligand>
        <name>Mg(2+)</name>
        <dbReference type="ChEBI" id="CHEBI:18420"/>
        <label>4</label>
    </ligand>
</feature>
<comment type="pathway">
    <text evidence="2">Cofactor biosynthesis; thiamine diphosphate biosynthesis; thiamine diphosphate from thiamine phosphate: step 1/1.</text>
</comment>
<accession>A0A7T0BYY1</accession>
<feature type="binding site" evidence="2">
    <location>
        <position position="56"/>
    </location>
    <ligand>
        <name>Mg(2+)</name>
        <dbReference type="ChEBI" id="CHEBI:18420"/>
        <label>2</label>
    </ligand>
</feature>
<feature type="binding site" evidence="2">
    <location>
        <position position="230"/>
    </location>
    <ligand>
        <name>Mg(2+)</name>
        <dbReference type="ChEBI" id="CHEBI:18420"/>
        <label>3</label>
    </ligand>
</feature>
<feature type="binding site" evidence="2">
    <location>
        <position position="233"/>
    </location>
    <ligand>
        <name>Mg(2+)</name>
        <dbReference type="ChEBI" id="CHEBI:18420"/>
        <label>5</label>
    </ligand>
</feature>
<feature type="binding site" evidence="2">
    <location>
        <position position="159"/>
    </location>
    <ligand>
        <name>ATP</name>
        <dbReference type="ChEBI" id="CHEBI:30616"/>
    </ligand>
</feature>
<dbReference type="NCBIfam" id="TIGR01379">
    <property type="entry name" value="thiL"/>
    <property type="match status" value="1"/>
</dbReference>
<sequence>MTRGKKTNLSKLGEFGLIDRLTGNLPGNSKVVVKGIGDDCAVYKSSKDRYQIITTDALVEDVHFTLANHPPRLLGRKSLAVSLSDIAAMGGTPRTAVISLGIPKSLPLAFLDRFYEGIHSICEEFNICIAGGDTVRSPKGFWVSLTLIGEVRKNRLFVRSGAKAGHAIMVTGTLGDSALGLKLLSKKKSPLKASKAARKFLETRHLDPVPRLEFARSLAASKIRVSSMIDISDGLEQDLGHICRQSNKGADLDLTTIPESRELKILCKNNDLDNNPFCLTGGEDYELLFTIPGEDVKKLVNITLKVGVPVTRIGRMTSEKGVIRLLKENESPQIRKTSSGFDHFR</sequence>
<dbReference type="AlphaFoldDB" id="A0A7T0BYY1"/>
<dbReference type="EC" id="2.7.4.16" evidence="2"/>
<dbReference type="GO" id="GO:0009229">
    <property type="term" value="P:thiamine diphosphate biosynthetic process"/>
    <property type="evidence" value="ECO:0007669"/>
    <property type="project" value="UniProtKB-UniRule"/>
</dbReference>
<comment type="similarity">
    <text evidence="2">Belongs to the thiamine-monophosphate kinase family.</text>
</comment>
<evidence type="ECO:0000256" key="2">
    <source>
        <dbReference type="HAMAP-Rule" id="MF_02128"/>
    </source>
</evidence>
<feature type="binding site" evidence="2">
    <location>
        <position position="283"/>
    </location>
    <ligand>
        <name>substrate</name>
    </ligand>
</feature>
<feature type="binding site" evidence="2">
    <location>
        <position position="85"/>
    </location>
    <ligand>
        <name>Mg(2+)</name>
        <dbReference type="ChEBI" id="CHEBI:18420"/>
        <label>2</label>
    </ligand>
</feature>
<dbReference type="InterPro" id="IPR036921">
    <property type="entry name" value="PurM-like_N_sf"/>
</dbReference>
<evidence type="ECO:0000259" key="4">
    <source>
        <dbReference type="Pfam" id="PF02769"/>
    </source>
</evidence>
<dbReference type="Gene3D" id="3.90.650.10">
    <property type="entry name" value="PurM-like C-terminal domain"/>
    <property type="match status" value="1"/>
</dbReference>
<evidence type="ECO:0000313" key="5">
    <source>
        <dbReference type="EMBL" id="QPJ63504.1"/>
    </source>
</evidence>
<dbReference type="GO" id="GO:0009228">
    <property type="term" value="P:thiamine biosynthetic process"/>
    <property type="evidence" value="ECO:0007669"/>
    <property type="project" value="UniProtKB-KW"/>
</dbReference>
<dbReference type="PANTHER" id="PTHR30270:SF0">
    <property type="entry name" value="THIAMINE-MONOPHOSPHATE KINASE"/>
    <property type="match status" value="1"/>
</dbReference>
<feature type="binding site" evidence="2">
    <location>
        <position position="39"/>
    </location>
    <ligand>
        <name>Mg(2+)</name>
        <dbReference type="ChEBI" id="CHEBI:18420"/>
        <label>4</label>
    </ligand>
</feature>
<feature type="domain" description="PurM-like C-terminal" evidence="4">
    <location>
        <begin position="163"/>
        <end position="322"/>
    </location>
</feature>
<dbReference type="EMBL" id="CP048685">
    <property type="protein sequence ID" value="QPJ63504.1"/>
    <property type="molecule type" value="Genomic_DNA"/>
</dbReference>
<name>A0A7T0BYY1_9BACT</name>
<dbReference type="GO" id="GO:0000287">
    <property type="term" value="F:magnesium ion binding"/>
    <property type="evidence" value="ECO:0007669"/>
    <property type="project" value="UniProtKB-UniRule"/>
</dbReference>
<comment type="catalytic activity">
    <reaction evidence="2">
        <text>thiamine phosphate + ATP = thiamine diphosphate + ADP</text>
        <dbReference type="Rhea" id="RHEA:15913"/>
        <dbReference type="ChEBI" id="CHEBI:30616"/>
        <dbReference type="ChEBI" id="CHEBI:37575"/>
        <dbReference type="ChEBI" id="CHEBI:58937"/>
        <dbReference type="ChEBI" id="CHEBI:456216"/>
        <dbReference type="EC" id="2.7.4.16"/>
    </reaction>
</comment>
<dbReference type="KEGG" id="nli:G3M70_17135"/>
<dbReference type="Gene3D" id="3.30.1330.10">
    <property type="entry name" value="PurM-like, N-terminal domain"/>
    <property type="match status" value="1"/>
</dbReference>
<feature type="binding site" evidence="2">
    <location>
        <position position="55"/>
    </location>
    <ligand>
        <name>Mg(2+)</name>
        <dbReference type="ChEBI" id="CHEBI:18420"/>
        <label>1</label>
    </ligand>
</feature>
<dbReference type="InterPro" id="IPR006283">
    <property type="entry name" value="ThiL-like"/>
</dbReference>
<reference evidence="5 6" key="1">
    <citation type="submission" date="2020-02" db="EMBL/GenBank/DDBJ databases">
        <title>Genomic and physiological characterization of two novel Nitrospinaceae genera.</title>
        <authorList>
            <person name="Mueller A.J."/>
            <person name="Jung M.-Y."/>
            <person name="Strachan C.R."/>
            <person name="Herbold C.W."/>
            <person name="Kirkegaard R.H."/>
            <person name="Daims H."/>
        </authorList>
    </citation>
    <scope>NUCLEOTIDE SEQUENCE [LARGE SCALE GENOMIC DNA]</scope>
    <source>
        <strain evidence="5">EB</strain>
    </source>
</reference>
<dbReference type="Pfam" id="PF02769">
    <property type="entry name" value="AIRS_C"/>
    <property type="match status" value="1"/>
</dbReference>
<keyword evidence="2" id="KW-0460">Magnesium</keyword>
<feature type="binding site" evidence="2">
    <location>
        <position position="341"/>
    </location>
    <ligand>
        <name>substrate</name>
    </ligand>
</feature>
<feature type="binding site" evidence="2">
    <location>
        <position position="85"/>
    </location>
    <ligand>
        <name>Mg(2+)</name>
        <dbReference type="ChEBI" id="CHEBI:18420"/>
        <label>3</label>
    </ligand>
</feature>
<feature type="binding site" evidence="2">
    <location>
        <position position="39"/>
    </location>
    <ligand>
        <name>Mg(2+)</name>
        <dbReference type="ChEBI" id="CHEBI:18420"/>
        <label>3</label>
    </ligand>
</feature>
<dbReference type="InterPro" id="IPR010918">
    <property type="entry name" value="PurM-like_C_dom"/>
</dbReference>
<proteinExistence type="inferred from homology"/>
<keyword evidence="2" id="KW-0479">Metal-binding</keyword>
<comment type="miscellaneous">
    <text evidence="2">Reaction mechanism of ThiL seems to utilize a direct, inline transfer of the gamma-phosphate of ATP to TMP rather than a phosphorylated enzyme intermediate.</text>
</comment>
<evidence type="ECO:0000256" key="1">
    <source>
        <dbReference type="ARBA" id="ARBA00022977"/>
    </source>
</evidence>
<feature type="binding site" evidence="2">
    <location>
        <position position="63"/>
    </location>
    <ligand>
        <name>substrate</name>
    </ligand>
</feature>
<keyword evidence="2 5" id="KW-0418">Kinase</keyword>
<dbReference type="Proteomes" id="UP000594688">
    <property type="component" value="Chromosome"/>
</dbReference>
<organism evidence="5 6">
    <name type="scientific">Candidatus Nitronauta litoralis</name>
    <dbReference type="NCBI Taxonomy" id="2705533"/>
    <lineage>
        <taxon>Bacteria</taxon>
        <taxon>Pseudomonadati</taxon>
        <taxon>Nitrospinota/Tectimicrobiota group</taxon>
        <taxon>Nitrospinota</taxon>
        <taxon>Nitrospinia</taxon>
        <taxon>Nitrospinales</taxon>
        <taxon>Nitrospinaceae</taxon>
        <taxon>Candidatus Nitronauta</taxon>
    </lineage>
</organism>
<comment type="function">
    <text evidence="2">Catalyzes the ATP-dependent phosphorylation of thiamine-monophosphate (TMP) to form thiamine-pyrophosphate (TPP), the active form of vitamin B1.</text>
</comment>
<dbReference type="SUPFAM" id="SSF55326">
    <property type="entry name" value="PurM N-terminal domain-like"/>
    <property type="match status" value="1"/>
</dbReference>
<keyword evidence="2 5" id="KW-0808">Transferase</keyword>
<gene>
    <name evidence="2 5" type="primary">thiL</name>
    <name evidence="5" type="ORF">G3M70_17135</name>
</gene>
<keyword evidence="1 2" id="KW-0784">Thiamine biosynthesis</keyword>
<dbReference type="GO" id="GO:0005524">
    <property type="term" value="F:ATP binding"/>
    <property type="evidence" value="ECO:0007669"/>
    <property type="project" value="UniProtKB-UniRule"/>
</dbReference>
<feature type="binding site" evidence="2">
    <location>
        <position position="115"/>
    </location>
    <ligand>
        <name>ATP</name>
        <dbReference type="ChEBI" id="CHEBI:30616"/>
    </ligand>
</feature>